<feature type="domain" description="Acyl-CoA dehydrogenase/oxidase N-terminal" evidence="6">
    <location>
        <begin position="12"/>
        <end position="109"/>
    </location>
</feature>
<evidence type="ECO:0000256" key="1">
    <source>
        <dbReference type="ARBA" id="ARBA00001974"/>
    </source>
</evidence>
<dbReference type="PANTHER" id="PTHR43884:SF12">
    <property type="entry name" value="ISOVALERYL-COA DEHYDROGENASE, MITOCHONDRIAL-RELATED"/>
    <property type="match status" value="1"/>
</dbReference>
<sequence>MSDSCHEAALTAASVLRKYAAEVDDQARFPVESFAALREAGLLGLVVPTGYGGAGAGLDVYVDVAQVLAGGCLSTALAWAMHCQQTDAIARFGGPELRERVLPRVARGELYIASVTTERGKGGHLLSADAPLDARGGRLRIERDAPVVTGASVAEGFLITMKEGAGLPANAVSLVYADRDALSVAETGEWDTLGMRGTQSLGVRLSGEVPADQVVGGPGGFRDVAVESMIPMAHLGWSACWLGAARAALGELVTGLRGPGRRGPDTASELVRERLARIRVDLELTSGYLHRVEQEVSAARAAGRSLGETVVQIHLNTLKVAASELTFRAADRMMQFAGLAAGYSKTSPLPVERTFRDLRAASLNYANDRLLTATGSLMLLDRSVVLG</sequence>
<dbReference type="Gene3D" id="1.10.540.10">
    <property type="entry name" value="Acyl-CoA dehydrogenase/oxidase, N-terminal domain"/>
    <property type="match status" value="1"/>
</dbReference>
<comment type="cofactor">
    <cofactor evidence="1">
        <name>FAD</name>
        <dbReference type="ChEBI" id="CHEBI:57692"/>
    </cofactor>
</comment>
<keyword evidence="4" id="KW-0274">FAD</keyword>
<evidence type="ECO:0000259" key="5">
    <source>
        <dbReference type="Pfam" id="PF00441"/>
    </source>
</evidence>
<comment type="similarity">
    <text evidence="2">Belongs to the acyl-CoA dehydrogenase family.</text>
</comment>
<dbReference type="EMBL" id="MZ394730">
    <property type="protein sequence ID" value="QWT72267.1"/>
    <property type="molecule type" value="Genomic_DNA"/>
</dbReference>
<dbReference type="SUPFAM" id="SSF47203">
    <property type="entry name" value="Acyl-CoA dehydrogenase C-terminal domain-like"/>
    <property type="match status" value="1"/>
</dbReference>
<dbReference type="Gene3D" id="2.40.110.10">
    <property type="entry name" value="Butyryl-CoA Dehydrogenase, subunit A, domain 2"/>
    <property type="match status" value="1"/>
</dbReference>
<evidence type="ECO:0000256" key="3">
    <source>
        <dbReference type="ARBA" id="ARBA00022630"/>
    </source>
</evidence>
<dbReference type="AlphaFoldDB" id="A0A8F2FA77"/>
<dbReference type="Pfam" id="PF02771">
    <property type="entry name" value="Acyl-CoA_dh_N"/>
    <property type="match status" value="1"/>
</dbReference>
<name>A0A8F2FA77_STRKN</name>
<dbReference type="InterPro" id="IPR037069">
    <property type="entry name" value="AcylCoA_DH/ox_N_sf"/>
</dbReference>
<feature type="domain" description="Acyl-CoA dehydrogenase/oxidase C-terminal" evidence="5">
    <location>
        <begin position="232"/>
        <end position="361"/>
    </location>
</feature>
<dbReference type="Pfam" id="PF00441">
    <property type="entry name" value="Acyl-CoA_dh_1"/>
    <property type="match status" value="1"/>
</dbReference>
<dbReference type="RefSeq" id="WP_399933628.1">
    <property type="nucleotide sequence ID" value="NZ_CP172446.1"/>
</dbReference>
<keyword evidence="3" id="KW-0285">Flavoprotein</keyword>
<dbReference type="SUPFAM" id="SSF56645">
    <property type="entry name" value="Acyl-CoA dehydrogenase NM domain-like"/>
    <property type="match status" value="1"/>
</dbReference>
<dbReference type="InterPro" id="IPR036250">
    <property type="entry name" value="AcylCo_DH-like_C"/>
</dbReference>
<protein>
    <submittedName>
        <fullName evidence="7">Acyl-CoA dehydrogenase</fullName>
    </submittedName>
</protein>
<dbReference type="Gene3D" id="1.20.140.10">
    <property type="entry name" value="Butyryl-CoA Dehydrogenase, subunit A, domain 3"/>
    <property type="match status" value="1"/>
</dbReference>
<organism evidence="7">
    <name type="scientific">Streptomyces kanamyceticus</name>
    <dbReference type="NCBI Taxonomy" id="1967"/>
    <lineage>
        <taxon>Bacteria</taxon>
        <taxon>Bacillati</taxon>
        <taxon>Actinomycetota</taxon>
        <taxon>Actinomycetes</taxon>
        <taxon>Kitasatosporales</taxon>
        <taxon>Streptomycetaceae</taxon>
        <taxon>Streptomyces</taxon>
    </lineage>
</organism>
<dbReference type="GO" id="GO:0003995">
    <property type="term" value="F:acyl-CoA dehydrogenase activity"/>
    <property type="evidence" value="ECO:0007669"/>
    <property type="project" value="TreeGrafter"/>
</dbReference>
<evidence type="ECO:0000259" key="6">
    <source>
        <dbReference type="Pfam" id="PF02771"/>
    </source>
</evidence>
<evidence type="ECO:0000256" key="4">
    <source>
        <dbReference type="ARBA" id="ARBA00022827"/>
    </source>
</evidence>
<dbReference type="PANTHER" id="PTHR43884">
    <property type="entry name" value="ACYL-COA DEHYDROGENASE"/>
    <property type="match status" value="1"/>
</dbReference>
<gene>
    <name evidence="7" type="primary">orf11</name>
</gene>
<dbReference type="InterPro" id="IPR009075">
    <property type="entry name" value="AcylCo_DH/oxidase_C"/>
</dbReference>
<evidence type="ECO:0000313" key="7">
    <source>
        <dbReference type="EMBL" id="QWT72267.1"/>
    </source>
</evidence>
<dbReference type="GO" id="GO:0050660">
    <property type="term" value="F:flavin adenine dinucleotide binding"/>
    <property type="evidence" value="ECO:0007669"/>
    <property type="project" value="InterPro"/>
</dbReference>
<proteinExistence type="inferred from homology"/>
<accession>A0A8F2FA77</accession>
<evidence type="ECO:0000256" key="2">
    <source>
        <dbReference type="ARBA" id="ARBA00009347"/>
    </source>
</evidence>
<dbReference type="InterPro" id="IPR013786">
    <property type="entry name" value="AcylCoA_DH/ox_N"/>
</dbReference>
<reference evidence="7" key="1">
    <citation type="journal article" date="2021" name="Angew. Chem. Int. Ed. Engl.">
        <title>Gausemycins A,B - cyclic lipoglycopeptides from Streptomyces sp.</title>
        <authorList>
            <person name="Tyurin A."/>
            <person name="Alferova V."/>
            <person name="Paramonov A."/>
            <person name="Shuvalov M."/>
            <person name="Kudryakova G."/>
            <person name="Rogozhin E."/>
            <person name="Zherebker A."/>
            <person name="Brylev V."/>
            <person name="Chistov A."/>
            <person name="Baranova A."/>
            <person name="Birykov M."/>
            <person name="Ivanov I."/>
            <person name="Prokhorenko I."/>
            <person name="Grammatikova N."/>
            <person name="Kravchenko T."/>
            <person name="Isakova E."/>
            <person name="Mirchink E."/>
            <person name="Gladkikh E."/>
            <person name="Svirshchevskaya E."/>
            <person name="Mardanov A."/>
            <person name="Beletsky A."/>
            <person name="Kocharovskaya M."/>
            <person name="Kulyaeva V."/>
            <person name="Shashkov A."/>
            <person name="Nifantiev N."/>
            <person name="Apt A."/>
            <person name="Majorov K."/>
            <person name="Efimova S."/>
            <person name="Ravin N."/>
            <person name="Nikolaev E."/>
            <person name="Ostroumova O."/>
            <person name="Katrukha G."/>
            <person name="Lapchinskaya O."/>
            <person name="Dontsova O."/>
            <person name="Terekhov S."/>
            <person name="Osterman I."/>
            <person name="Shenkarev Z."/>
            <person name="Korshun V.A."/>
        </authorList>
    </citation>
    <scope>NUCLEOTIDE SEQUENCE</scope>
    <source>
        <strain evidence="7">INA-Ac-5812</strain>
    </source>
</reference>
<dbReference type="InterPro" id="IPR046373">
    <property type="entry name" value="Acyl-CoA_Oxase/DH_mid-dom_sf"/>
</dbReference>
<dbReference type="PIRSF" id="PIRSF016578">
    <property type="entry name" value="HsaA"/>
    <property type="match status" value="1"/>
</dbReference>
<dbReference type="InterPro" id="IPR009100">
    <property type="entry name" value="AcylCoA_DH/oxidase_NM_dom_sf"/>
</dbReference>
<reference evidence="7" key="2">
    <citation type="submission" date="2021-06" db="EMBL/GenBank/DDBJ databases">
        <authorList>
            <person name="Alferova V.A."/>
            <person name="Mardanov A.V."/>
            <person name="Beletsky A.V."/>
            <person name="Ravin N.V."/>
            <person name="Osterman I.A."/>
            <person name="Terekhov S.S."/>
        </authorList>
    </citation>
    <scope>NUCLEOTIDE SEQUENCE</scope>
    <source>
        <strain evidence="7">INA-Ac-5812</strain>
    </source>
</reference>